<dbReference type="EMBL" id="AC120308">
    <property type="protein sequence ID" value="AAX95297.1"/>
    <property type="molecule type" value="Genomic_DNA"/>
</dbReference>
<evidence type="ECO:0000313" key="1">
    <source>
        <dbReference type="EMBL" id="AAX95297.1"/>
    </source>
</evidence>
<reference evidence="2" key="2">
    <citation type="journal article" date="2008" name="Nucleic Acids Res.">
        <title>The rice annotation project database (RAP-DB): 2008 update.</title>
        <authorList>
            <consortium name="The rice annotation project (RAP)"/>
        </authorList>
    </citation>
    <scope>GENOME REANNOTATION</scope>
    <source>
        <strain evidence="2">cv. Nipponbare</strain>
    </source>
</reference>
<sequence>MALVDGTRHAKLVGLPPVGIYEHHRYRKRTDNTDVALQLGVFQGIGQPAAPRCRSTVYLDMEDFNVFEGCHHLYTHLKPTVGYEATTRN</sequence>
<reference evidence="2" key="1">
    <citation type="journal article" date="2005" name="Nature">
        <title>The map-based sequence of the rice genome.</title>
        <authorList>
            <consortium name="International rice genome sequencing project (IRGSP)"/>
            <person name="Matsumoto T."/>
            <person name="Wu J."/>
            <person name="Kanamori H."/>
            <person name="Katayose Y."/>
            <person name="Fujisawa M."/>
            <person name="Namiki N."/>
            <person name="Mizuno H."/>
            <person name="Yamamoto K."/>
            <person name="Antonio B.A."/>
            <person name="Baba T."/>
            <person name="Sakata K."/>
            <person name="Nagamura Y."/>
            <person name="Aoki H."/>
            <person name="Arikawa K."/>
            <person name="Arita K."/>
            <person name="Bito T."/>
            <person name="Chiden Y."/>
            <person name="Fujitsuka N."/>
            <person name="Fukunaka R."/>
            <person name="Hamada M."/>
            <person name="Harada C."/>
            <person name="Hayashi A."/>
            <person name="Hijishita S."/>
            <person name="Honda M."/>
            <person name="Hosokawa S."/>
            <person name="Ichikawa Y."/>
            <person name="Idonuma A."/>
            <person name="Iijima M."/>
            <person name="Ikeda M."/>
            <person name="Ikeno M."/>
            <person name="Ito K."/>
            <person name="Ito S."/>
            <person name="Ito T."/>
            <person name="Ito Y."/>
            <person name="Ito Y."/>
            <person name="Iwabuchi A."/>
            <person name="Kamiya K."/>
            <person name="Karasawa W."/>
            <person name="Kurita K."/>
            <person name="Katagiri S."/>
            <person name="Kikuta A."/>
            <person name="Kobayashi H."/>
            <person name="Kobayashi N."/>
            <person name="Machita K."/>
            <person name="Maehara T."/>
            <person name="Masukawa M."/>
            <person name="Mizubayashi T."/>
            <person name="Mukai Y."/>
            <person name="Nagasaki H."/>
            <person name="Nagata Y."/>
            <person name="Naito S."/>
            <person name="Nakashima M."/>
            <person name="Nakama Y."/>
            <person name="Nakamichi Y."/>
            <person name="Nakamura M."/>
            <person name="Meguro A."/>
            <person name="Negishi M."/>
            <person name="Ohta I."/>
            <person name="Ohta T."/>
            <person name="Okamoto M."/>
            <person name="Ono N."/>
            <person name="Saji S."/>
            <person name="Sakaguchi M."/>
            <person name="Sakai K."/>
            <person name="Shibata M."/>
            <person name="Shimokawa T."/>
            <person name="Song J."/>
            <person name="Takazaki Y."/>
            <person name="Terasawa K."/>
            <person name="Tsugane M."/>
            <person name="Tsuji K."/>
            <person name="Ueda S."/>
            <person name="Waki K."/>
            <person name="Yamagata H."/>
            <person name="Yamamoto M."/>
            <person name="Yamamoto S."/>
            <person name="Yamane H."/>
            <person name="Yoshiki S."/>
            <person name="Yoshihara R."/>
            <person name="Yukawa K."/>
            <person name="Zhong H."/>
            <person name="Yano M."/>
            <person name="Yuan Q."/>
            <person name="Ouyang S."/>
            <person name="Liu J."/>
            <person name="Jones K.M."/>
            <person name="Gansberger K."/>
            <person name="Moffat K."/>
            <person name="Hill J."/>
            <person name="Bera J."/>
            <person name="Fadrosh D."/>
            <person name="Jin S."/>
            <person name="Johri S."/>
            <person name="Kim M."/>
            <person name="Overton L."/>
            <person name="Reardon M."/>
            <person name="Tsitrin T."/>
            <person name="Vuong H."/>
            <person name="Weaver B."/>
            <person name="Ciecko A."/>
            <person name="Tallon L."/>
            <person name="Jackson J."/>
            <person name="Pai G."/>
            <person name="Aken S.V."/>
            <person name="Utterback T."/>
            <person name="Reidmuller S."/>
            <person name="Feldblyum T."/>
            <person name="Hsiao J."/>
            <person name="Zismann V."/>
            <person name="Iobst S."/>
            <person name="de Vazeille A.R."/>
            <person name="Buell C.R."/>
            <person name="Ying K."/>
            <person name="Li Y."/>
            <person name="Lu T."/>
            <person name="Huang Y."/>
            <person name="Zhao Q."/>
            <person name="Feng Q."/>
            <person name="Zhang L."/>
            <person name="Zhu J."/>
            <person name="Weng Q."/>
            <person name="Mu J."/>
            <person name="Lu Y."/>
            <person name="Fan D."/>
            <person name="Liu Y."/>
            <person name="Guan J."/>
            <person name="Zhang Y."/>
            <person name="Yu S."/>
            <person name="Liu X."/>
            <person name="Zhang Y."/>
            <person name="Hong G."/>
            <person name="Han B."/>
            <person name="Choisne N."/>
            <person name="Demange N."/>
            <person name="Orjeda G."/>
            <person name="Samain S."/>
            <person name="Cattolico L."/>
            <person name="Pelletier E."/>
            <person name="Couloux A."/>
            <person name="Segurens B."/>
            <person name="Wincker P."/>
            <person name="D'Hont A."/>
            <person name="Scarpelli C."/>
            <person name="Weissenbach J."/>
            <person name="Salanoubat M."/>
            <person name="Quetier F."/>
            <person name="Yu Y."/>
            <person name="Kim H.R."/>
            <person name="Rambo T."/>
            <person name="Currie J."/>
            <person name="Collura K."/>
            <person name="Luo M."/>
            <person name="Yang T."/>
            <person name="Ammiraju J.S.S."/>
            <person name="Engler F."/>
            <person name="Soderlund C."/>
            <person name="Wing R.A."/>
            <person name="Palmer L.E."/>
            <person name="de la Bastide M."/>
            <person name="Spiegel L."/>
            <person name="Nascimento L."/>
            <person name="Zutavern T."/>
            <person name="O'Shaughnessy A."/>
            <person name="Dike S."/>
            <person name="Dedhia N."/>
            <person name="Preston R."/>
            <person name="Balija V."/>
            <person name="McCombie W.R."/>
            <person name="Chow T."/>
            <person name="Chen H."/>
            <person name="Chung M."/>
            <person name="Chen C."/>
            <person name="Shaw J."/>
            <person name="Wu H."/>
            <person name="Hsiao K."/>
            <person name="Chao Y."/>
            <person name="Chu M."/>
            <person name="Cheng C."/>
            <person name="Hour A."/>
            <person name="Lee P."/>
            <person name="Lin S."/>
            <person name="Lin Y."/>
            <person name="Liou J."/>
            <person name="Liu S."/>
            <person name="Hsing Y."/>
            <person name="Raghuvanshi S."/>
            <person name="Mohanty A."/>
            <person name="Bharti A.K."/>
            <person name="Gaur A."/>
            <person name="Gupta V."/>
            <person name="Kumar D."/>
            <person name="Ravi V."/>
            <person name="Vij S."/>
            <person name="Kapur A."/>
            <person name="Khurana P."/>
            <person name="Khurana P."/>
            <person name="Khurana J.P."/>
            <person name="Tyagi A.K."/>
            <person name="Gaikwad K."/>
            <person name="Singh A."/>
            <person name="Dalal V."/>
            <person name="Srivastava S."/>
            <person name="Dixit A."/>
            <person name="Pal A.K."/>
            <person name="Ghazi I.A."/>
            <person name="Yadav M."/>
            <person name="Pandit A."/>
            <person name="Bhargava A."/>
            <person name="Sureshbabu K."/>
            <person name="Batra K."/>
            <person name="Sharma T.R."/>
            <person name="Mohapatra T."/>
            <person name="Singh N.K."/>
            <person name="Messing J."/>
            <person name="Nelson A.B."/>
            <person name="Fuks G."/>
            <person name="Kavchok S."/>
            <person name="Keizer G."/>
            <person name="Linton E."/>
            <person name="Llaca V."/>
            <person name="Song R."/>
            <person name="Tanyolac B."/>
            <person name="Young S."/>
            <person name="Ho-Il K."/>
            <person name="Hahn J.H."/>
            <person name="Sangsakoo G."/>
            <person name="Vanavichit A."/>
            <person name="de Mattos Luiz.A.T."/>
            <person name="Zimmer P.D."/>
            <person name="Malone G."/>
            <person name="Dellagostin O."/>
            <person name="de Oliveira A.C."/>
            <person name="Bevan M."/>
            <person name="Bancroft I."/>
            <person name="Minx P."/>
            <person name="Cordum H."/>
            <person name="Wilson R."/>
            <person name="Cheng Z."/>
            <person name="Jin W."/>
            <person name="Jiang J."/>
            <person name="Leong S.A."/>
            <person name="Iwama H."/>
            <person name="Gojobori T."/>
            <person name="Itoh T."/>
            <person name="Niimura Y."/>
            <person name="Fujii Y."/>
            <person name="Habara T."/>
            <person name="Sakai H."/>
            <person name="Sato Y."/>
            <person name="Wilson G."/>
            <person name="Kumar K."/>
            <person name="McCouch S."/>
            <person name="Juretic N."/>
            <person name="Hoen D."/>
            <person name="Wright S."/>
            <person name="Bruskiewich R."/>
            <person name="Bureau T."/>
            <person name="Miyao A."/>
            <person name="Hirochika H."/>
            <person name="Nishikawa T."/>
            <person name="Kadowaki K."/>
            <person name="Sugiura M."/>
            <person name="Burr B."/>
            <person name="Sasaki T."/>
        </authorList>
    </citation>
    <scope>NUCLEOTIDE SEQUENCE [LARGE SCALE GENOMIC DNA]</scope>
    <source>
        <strain evidence="2">cv. Nipponbare</strain>
    </source>
</reference>
<proteinExistence type="predicted"/>
<dbReference type="Proteomes" id="UP000000763">
    <property type="component" value="Chromosome 11"/>
</dbReference>
<organism evidence="1 2">
    <name type="scientific">Oryza sativa subsp. japonica</name>
    <name type="common">Rice</name>
    <dbReference type="NCBI Taxonomy" id="39947"/>
    <lineage>
        <taxon>Eukaryota</taxon>
        <taxon>Viridiplantae</taxon>
        <taxon>Streptophyta</taxon>
        <taxon>Embryophyta</taxon>
        <taxon>Tracheophyta</taxon>
        <taxon>Spermatophyta</taxon>
        <taxon>Magnoliopsida</taxon>
        <taxon>Liliopsida</taxon>
        <taxon>Poales</taxon>
        <taxon>Poaceae</taxon>
        <taxon>BOP clade</taxon>
        <taxon>Oryzoideae</taxon>
        <taxon>Oryzeae</taxon>
        <taxon>Oryzinae</taxon>
        <taxon>Oryza</taxon>
        <taxon>Oryza sativa</taxon>
    </lineage>
</organism>
<name>Q2R759_ORYSJ</name>
<dbReference type="AlphaFoldDB" id="Q2R759"/>
<accession>Q2R759</accession>
<protein>
    <submittedName>
        <fullName evidence="1">Uncharacterized protein</fullName>
    </submittedName>
</protein>
<evidence type="ECO:0000313" key="2">
    <source>
        <dbReference type="Proteomes" id="UP000000763"/>
    </source>
</evidence>